<dbReference type="GeneID" id="79267380"/>
<sequence length="176" mass="19408">MERWPTVPERALDDGGWERADRSTETVFDLGVASVVGRTLLYEDPALRERLGTGETTRFFFATALDFRPTLPPGAEGVIESTVANEAADSFAADLRDRGFAGLRRRRQGTLRVDSGARARLSNVRATCEVGGEQLDVTGWLAVWRDDGFLLAGGAYPEVGEEEYREELLSLIRAVE</sequence>
<gene>
    <name evidence="1" type="ORF">ACFQJ4_10190</name>
</gene>
<dbReference type="RefSeq" id="WP_276233820.1">
    <property type="nucleotide sequence ID" value="NZ_CP119802.1"/>
</dbReference>
<evidence type="ECO:0000313" key="2">
    <source>
        <dbReference type="Proteomes" id="UP001596398"/>
    </source>
</evidence>
<protein>
    <submittedName>
        <fullName evidence="1">Uncharacterized protein</fullName>
    </submittedName>
</protein>
<dbReference type="InterPro" id="IPR045396">
    <property type="entry name" value="DUF6517"/>
</dbReference>
<dbReference type="AlphaFoldDB" id="A0ABD5ZQD9"/>
<keyword evidence="2" id="KW-1185">Reference proteome</keyword>
<proteinExistence type="predicted"/>
<dbReference type="Pfam" id="PF20127">
    <property type="entry name" value="DUF6517"/>
    <property type="match status" value="1"/>
</dbReference>
<reference evidence="1 2" key="1">
    <citation type="journal article" date="2019" name="Int. J. Syst. Evol. Microbiol.">
        <title>The Global Catalogue of Microorganisms (GCM) 10K type strain sequencing project: providing services to taxonomists for standard genome sequencing and annotation.</title>
        <authorList>
            <consortium name="The Broad Institute Genomics Platform"/>
            <consortium name="The Broad Institute Genome Sequencing Center for Infectious Disease"/>
            <person name="Wu L."/>
            <person name="Ma J."/>
        </authorList>
    </citation>
    <scope>NUCLEOTIDE SEQUENCE [LARGE SCALE GENOMIC DNA]</scope>
    <source>
        <strain evidence="1 2">DT85</strain>
    </source>
</reference>
<comment type="caution">
    <text evidence="1">The sequence shown here is derived from an EMBL/GenBank/DDBJ whole genome shotgun (WGS) entry which is preliminary data.</text>
</comment>
<name>A0ABD5ZQD9_9EURY</name>
<evidence type="ECO:0000313" key="1">
    <source>
        <dbReference type="EMBL" id="MFC7235683.1"/>
    </source>
</evidence>
<dbReference type="Proteomes" id="UP001596398">
    <property type="component" value="Unassembled WGS sequence"/>
</dbReference>
<organism evidence="1 2">
    <name type="scientific">Halosegnis marinus</name>
    <dbReference type="NCBI Taxonomy" id="3034023"/>
    <lineage>
        <taxon>Archaea</taxon>
        <taxon>Methanobacteriati</taxon>
        <taxon>Methanobacteriota</taxon>
        <taxon>Stenosarchaea group</taxon>
        <taxon>Halobacteria</taxon>
        <taxon>Halobacteriales</taxon>
        <taxon>Natronomonadaceae</taxon>
        <taxon>Halosegnis</taxon>
    </lineage>
</organism>
<accession>A0ABD5ZQD9</accession>
<dbReference type="EMBL" id="JBHTAP010000001">
    <property type="protein sequence ID" value="MFC7235683.1"/>
    <property type="molecule type" value="Genomic_DNA"/>
</dbReference>